<dbReference type="EMBL" id="SOSA01000624">
    <property type="protein sequence ID" value="THC89652.1"/>
    <property type="molecule type" value="Genomic_DNA"/>
</dbReference>
<comment type="catalytic activity">
    <reaction evidence="8">
        <text>guanine + H2O + H(+) = xanthine + NH4(+)</text>
        <dbReference type="Rhea" id="RHEA:14665"/>
        <dbReference type="ChEBI" id="CHEBI:15377"/>
        <dbReference type="ChEBI" id="CHEBI:15378"/>
        <dbReference type="ChEBI" id="CHEBI:16235"/>
        <dbReference type="ChEBI" id="CHEBI:17712"/>
        <dbReference type="ChEBI" id="CHEBI:28938"/>
        <dbReference type="EC" id="3.5.4.3"/>
    </reaction>
</comment>
<dbReference type="InterPro" id="IPR032466">
    <property type="entry name" value="Metal_Hydrolase"/>
</dbReference>
<evidence type="ECO:0000256" key="4">
    <source>
        <dbReference type="ARBA" id="ARBA00012781"/>
    </source>
</evidence>
<organism evidence="14 15">
    <name type="scientific">Aspergillus tanneri</name>
    <dbReference type="NCBI Taxonomy" id="1220188"/>
    <lineage>
        <taxon>Eukaryota</taxon>
        <taxon>Fungi</taxon>
        <taxon>Dikarya</taxon>
        <taxon>Ascomycota</taxon>
        <taxon>Pezizomycotina</taxon>
        <taxon>Eurotiomycetes</taxon>
        <taxon>Eurotiomycetidae</taxon>
        <taxon>Eurotiales</taxon>
        <taxon>Aspergillaceae</taxon>
        <taxon>Aspergillus</taxon>
        <taxon>Aspergillus subgen. Circumdati</taxon>
    </lineage>
</organism>
<evidence type="ECO:0000313" key="13">
    <source>
        <dbReference type="EMBL" id="KAA8650125.1"/>
    </source>
</evidence>
<dbReference type="InterPro" id="IPR006680">
    <property type="entry name" value="Amidohydro-rel"/>
</dbReference>
<reference evidence="14 15" key="1">
    <citation type="submission" date="2019-03" db="EMBL/GenBank/DDBJ databases">
        <title>The genome sequence of a newly discovered highly antifungal drug resistant Aspergillus species, Aspergillus tanneri NIH 1004.</title>
        <authorList>
            <person name="Mounaud S."/>
            <person name="Singh I."/>
            <person name="Joardar V."/>
            <person name="Pakala S."/>
            <person name="Pakala S."/>
            <person name="Venepally P."/>
            <person name="Hoover J."/>
            <person name="Nierman W."/>
            <person name="Chung J."/>
            <person name="Losada L."/>
        </authorList>
    </citation>
    <scope>NUCLEOTIDE SEQUENCE [LARGE SCALE GENOMIC DNA]</scope>
    <source>
        <strain evidence="14 15">NIH1004</strain>
    </source>
</reference>
<dbReference type="SUPFAM" id="SSF51338">
    <property type="entry name" value="Composite domain of metallo-dependent hydrolases"/>
    <property type="match status" value="1"/>
</dbReference>
<dbReference type="PANTHER" id="PTHR11271">
    <property type="entry name" value="GUANINE DEAMINASE"/>
    <property type="match status" value="1"/>
</dbReference>
<dbReference type="AlphaFoldDB" id="A0A4S3J4S2"/>
<reference evidence="13 16" key="2">
    <citation type="submission" date="2019-08" db="EMBL/GenBank/DDBJ databases">
        <title>The genome sequence of a newly discovered highly antifungal drug resistant Aspergillus species, Aspergillus tanneri NIH 1004.</title>
        <authorList>
            <person name="Mounaud S."/>
            <person name="Singh I."/>
            <person name="Joardar V."/>
            <person name="Pakala S."/>
            <person name="Pakala S."/>
            <person name="Venepally P."/>
            <person name="Chung J.K."/>
            <person name="Losada L."/>
            <person name="Nierman W.C."/>
        </authorList>
    </citation>
    <scope>NUCLEOTIDE SEQUENCE [LARGE SCALE GENOMIC DNA]</scope>
    <source>
        <strain evidence="13 16">NIH1004</strain>
    </source>
</reference>
<evidence type="ECO:0000256" key="1">
    <source>
        <dbReference type="ARBA" id="ARBA00001947"/>
    </source>
</evidence>
<dbReference type="RefSeq" id="XP_033429486.1">
    <property type="nucleotide sequence ID" value="XM_033567491.1"/>
</dbReference>
<dbReference type="GO" id="GO:0008892">
    <property type="term" value="F:guanine deaminase activity"/>
    <property type="evidence" value="ECO:0007669"/>
    <property type="project" value="UniProtKB-EC"/>
</dbReference>
<dbReference type="InterPro" id="IPR051607">
    <property type="entry name" value="Metallo-dep_hydrolases"/>
</dbReference>
<evidence type="ECO:0000256" key="2">
    <source>
        <dbReference type="ARBA" id="ARBA00004984"/>
    </source>
</evidence>
<evidence type="ECO:0000256" key="3">
    <source>
        <dbReference type="ARBA" id="ARBA00006745"/>
    </source>
</evidence>
<comment type="pathway">
    <text evidence="2">Purine metabolism; guanine degradation; xanthine from guanine: step 1/1.</text>
</comment>
<comment type="similarity">
    <text evidence="3">Belongs to the metallo-dependent hydrolases superfamily. ATZ/TRZ family.</text>
</comment>
<dbReference type="Proteomes" id="UP000308092">
    <property type="component" value="Unassembled WGS sequence"/>
</dbReference>
<dbReference type="SUPFAM" id="SSF51556">
    <property type="entry name" value="Metallo-dependent hydrolases"/>
    <property type="match status" value="1"/>
</dbReference>
<dbReference type="FunFam" id="3.20.20.140:FF:000022">
    <property type="entry name" value="Guanine deaminase"/>
    <property type="match status" value="1"/>
</dbReference>
<proteinExistence type="inferred from homology"/>
<keyword evidence="15" id="KW-1185">Reference proteome</keyword>
<keyword evidence="5" id="KW-0479">Metal-binding</keyword>
<evidence type="ECO:0000256" key="5">
    <source>
        <dbReference type="ARBA" id="ARBA00022723"/>
    </source>
</evidence>
<evidence type="ECO:0000313" key="16">
    <source>
        <dbReference type="Proteomes" id="UP000324241"/>
    </source>
</evidence>
<evidence type="ECO:0000313" key="15">
    <source>
        <dbReference type="Proteomes" id="UP000308092"/>
    </source>
</evidence>
<dbReference type="GeneID" id="54325508"/>
<dbReference type="Proteomes" id="UP000324241">
    <property type="component" value="Unassembled WGS sequence"/>
</dbReference>
<name>A0A4S3J4S2_9EURO</name>
<dbReference type="OrthoDB" id="194468at2759"/>
<dbReference type="Pfam" id="PF01979">
    <property type="entry name" value="Amidohydro_1"/>
    <property type="match status" value="1"/>
</dbReference>
<keyword evidence="7" id="KW-0862">Zinc</keyword>
<feature type="domain" description="Amidohydrolase-related" evidence="12">
    <location>
        <begin position="92"/>
        <end position="483"/>
    </location>
</feature>
<keyword evidence="6" id="KW-0378">Hydrolase</keyword>
<evidence type="ECO:0000256" key="10">
    <source>
        <dbReference type="ARBA" id="ARBA00069860"/>
    </source>
</evidence>
<dbReference type="STRING" id="1220188.A0A4S3J4S2"/>
<evidence type="ECO:0000256" key="11">
    <source>
        <dbReference type="ARBA" id="ARBA00083147"/>
    </source>
</evidence>
<dbReference type="VEuPathDB" id="FungiDB:EYZ11_010897"/>
<evidence type="ECO:0000256" key="8">
    <source>
        <dbReference type="ARBA" id="ARBA00051148"/>
    </source>
</evidence>
<evidence type="ECO:0000256" key="6">
    <source>
        <dbReference type="ARBA" id="ARBA00022801"/>
    </source>
</evidence>
<dbReference type="EC" id="3.5.4.3" evidence="4"/>
<evidence type="ECO:0000256" key="7">
    <source>
        <dbReference type="ARBA" id="ARBA00022833"/>
    </source>
</evidence>
<dbReference type="Gene3D" id="3.20.20.140">
    <property type="entry name" value="Metal-dependent hydrolases"/>
    <property type="match status" value="1"/>
</dbReference>
<comment type="cofactor">
    <cofactor evidence="1">
        <name>Zn(2+)</name>
        <dbReference type="ChEBI" id="CHEBI:29105"/>
    </cofactor>
</comment>
<evidence type="ECO:0000259" key="12">
    <source>
        <dbReference type="Pfam" id="PF01979"/>
    </source>
</evidence>
<comment type="caution">
    <text evidence="14">The sequence shown here is derived from an EMBL/GenBank/DDBJ whole genome shotgun (WGS) entry which is preliminary data.</text>
</comment>
<dbReference type="PANTHER" id="PTHR11271:SF6">
    <property type="entry name" value="GUANINE DEAMINASE"/>
    <property type="match status" value="1"/>
</dbReference>
<comment type="function">
    <text evidence="9">Catalyzes the hydrolytic deamination of guanine, producing xanthine and ammonia.</text>
</comment>
<gene>
    <name evidence="13" type="ORF">ATNIH1004_002806</name>
    <name evidence="14" type="ORF">EYZ11_010897</name>
</gene>
<dbReference type="InterPro" id="IPR011059">
    <property type="entry name" value="Metal-dep_hydrolase_composite"/>
</dbReference>
<protein>
    <recommendedName>
        <fullName evidence="10">Probable guanine deaminase</fullName>
        <ecNumber evidence="4">3.5.4.3</ecNumber>
    </recommendedName>
    <alternativeName>
        <fullName evidence="11">Guanine aminohydrolase</fullName>
    </alternativeName>
</protein>
<dbReference type="GO" id="GO:0005829">
    <property type="term" value="C:cytosol"/>
    <property type="evidence" value="ECO:0007669"/>
    <property type="project" value="TreeGrafter"/>
</dbReference>
<sequence>MTPKYTLYIGTFVHLPREKTGERHELAIHRGALWVSAADGRIKGFDWSISNDGDLQDLIERHGWATEGSNWAGGRPRVKVVRAREENNEFFFPGFIDTHIHAPQYPNAGLFGILTLLDWLKKYTFPVEKSFHDTRQAHTVYNRIITRTLANGTTCASYFATIHVPATNILATLCKQRGQRALIGRVCMDRVETTPPDYRDPSPQESISLNYDVINHVKTIDPHGTYVKPIITPRFALACTEPAMRGLAALAQEYKPPLHIQTHISENKNEVCEVECMYKMKYAEVYEHFGLLTPRTILAHAVHLSEQERRIISGHRSKISHCPASNSALGSGLCPVRYLLDDDITVGLGTDVSGGYDASILENVREACLVSRLYRHTDPEIDDKEARRIMLSVADALYLATRGGAAVVDMADEIGGFDRDMSWDAQLISLGPTVEKRPKRWTDDSPVDIFEKEEKNWPEKIEKWVWNGDDRNVSAVWVHGKLVHRRGDEHGKCCRHGWKWVWGAGLAGVGALFVLRRMRS</sequence>
<dbReference type="GO" id="GO:0046098">
    <property type="term" value="P:guanine metabolic process"/>
    <property type="evidence" value="ECO:0007669"/>
    <property type="project" value="TreeGrafter"/>
</dbReference>
<evidence type="ECO:0000313" key="14">
    <source>
        <dbReference type="EMBL" id="THC89652.1"/>
    </source>
</evidence>
<accession>A0A4S3J4S2</accession>
<dbReference type="GO" id="GO:0008270">
    <property type="term" value="F:zinc ion binding"/>
    <property type="evidence" value="ECO:0007669"/>
    <property type="project" value="TreeGrafter"/>
</dbReference>
<dbReference type="EMBL" id="QUQM01000001">
    <property type="protein sequence ID" value="KAA8650125.1"/>
    <property type="molecule type" value="Genomic_DNA"/>
</dbReference>
<dbReference type="Gene3D" id="2.30.40.10">
    <property type="entry name" value="Urease, subunit C, domain 1"/>
    <property type="match status" value="1"/>
</dbReference>
<evidence type="ECO:0000256" key="9">
    <source>
        <dbReference type="ARBA" id="ARBA00056079"/>
    </source>
</evidence>